<dbReference type="Gene3D" id="3.40.50.150">
    <property type="entry name" value="Vaccinia Virus protein VP39"/>
    <property type="match status" value="1"/>
</dbReference>
<sequence>MEELNINNVYIKKEDVENFFNHVDINVKINNLKNVHVNNIGLSNKVGKEIFYYSPETSVLTSTKNIINYKNVNKINCSITTLDSYVEEFKIKSIDFIKCDVEGAELYVLEGGLRTIKNFKPILFLELFHEWSKRFGYHPSEVFELLLSIGYEAFLPINGKLELTKGYVGEDFDKQNYFFLQKRKHEKIISKLS</sequence>
<evidence type="ECO:0000313" key="2">
    <source>
        <dbReference type="EMBL" id="KKM21414.1"/>
    </source>
</evidence>
<dbReference type="InterPro" id="IPR029063">
    <property type="entry name" value="SAM-dependent_MTases_sf"/>
</dbReference>
<dbReference type="AlphaFoldDB" id="A0A0F9INI4"/>
<dbReference type="InterPro" id="IPR006342">
    <property type="entry name" value="FkbM_mtfrase"/>
</dbReference>
<accession>A0A0F9INI4</accession>
<dbReference type="EMBL" id="LAZR01013556">
    <property type="protein sequence ID" value="KKM21414.1"/>
    <property type="molecule type" value="Genomic_DNA"/>
</dbReference>
<name>A0A0F9INI4_9ZZZZ</name>
<evidence type="ECO:0000259" key="1">
    <source>
        <dbReference type="Pfam" id="PF05050"/>
    </source>
</evidence>
<proteinExistence type="predicted"/>
<dbReference type="Pfam" id="PF05050">
    <property type="entry name" value="Methyltransf_21"/>
    <property type="match status" value="1"/>
</dbReference>
<comment type="caution">
    <text evidence="2">The sequence shown here is derived from an EMBL/GenBank/DDBJ whole genome shotgun (WGS) entry which is preliminary data.</text>
</comment>
<feature type="domain" description="Methyltransferase FkbM" evidence="1">
    <location>
        <begin position="16"/>
        <end position="152"/>
    </location>
</feature>
<dbReference type="InterPro" id="IPR052514">
    <property type="entry name" value="SAM-dependent_MTase"/>
</dbReference>
<reference evidence="2" key="1">
    <citation type="journal article" date="2015" name="Nature">
        <title>Complex archaea that bridge the gap between prokaryotes and eukaryotes.</title>
        <authorList>
            <person name="Spang A."/>
            <person name="Saw J.H."/>
            <person name="Jorgensen S.L."/>
            <person name="Zaremba-Niedzwiedzka K."/>
            <person name="Martijn J."/>
            <person name="Lind A.E."/>
            <person name="van Eijk R."/>
            <person name="Schleper C."/>
            <person name="Guy L."/>
            <person name="Ettema T.J."/>
        </authorList>
    </citation>
    <scope>NUCLEOTIDE SEQUENCE</scope>
</reference>
<gene>
    <name evidence="2" type="ORF">LCGC14_1635630</name>
</gene>
<protein>
    <recommendedName>
        <fullName evidence="1">Methyltransferase FkbM domain-containing protein</fullName>
    </recommendedName>
</protein>
<dbReference type="PANTHER" id="PTHR34203">
    <property type="entry name" value="METHYLTRANSFERASE, FKBM FAMILY PROTEIN"/>
    <property type="match status" value="1"/>
</dbReference>
<organism evidence="2">
    <name type="scientific">marine sediment metagenome</name>
    <dbReference type="NCBI Taxonomy" id="412755"/>
    <lineage>
        <taxon>unclassified sequences</taxon>
        <taxon>metagenomes</taxon>
        <taxon>ecological metagenomes</taxon>
    </lineage>
</organism>
<dbReference type="NCBIfam" id="TIGR01444">
    <property type="entry name" value="fkbM_fam"/>
    <property type="match status" value="1"/>
</dbReference>
<dbReference type="PANTHER" id="PTHR34203:SF15">
    <property type="entry name" value="SLL1173 PROTEIN"/>
    <property type="match status" value="1"/>
</dbReference>
<dbReference type="SUPFAM" id="SSF53335">
    <property type="entry name" value="S-adenosyl-L-methionine-dependent methyltransferases"/>
    <property type="match status" value="1"/>
</dbReference>